<feature type="domain" description="GH16" evidence="7">
    <location>
        <begin position="111"/>
        <end position="511"/>
    </location>
</feature>
<reference evidence="9" key="1">
    <citation type="submission" date="2021-03" db="EMBL/GenBank/DDBJ databases">
        <authorList>
            <person name="Bekaert M."/>
        </authorList>
    </citation>
    <scope>NUCLEOTIDE SEQUENCE</scope>
</reference>
<dbReference type="AlphaFoldDB" id="A0A8S3URP7"/>
<evidence type="ECO:0000259" key="8">
    <source>
        <dbReference type="PROSITE" id="PS51969"/>
    </source>
</evidence>
<organism evidence="9 10">
    <name type="scientific">Mytilus edulis</name>
    <name type="common">Blue mussel</name>
    <dbReference type="NCBI Taxonomy" id="6550"/>
    <lineage>
        <taxon>Eukaryota</taxon>
        <taxon>Metazoa</taxon>
        <taxon>Spiralia</taxon>
        <taxon>Lophotrochozoa</taxon>
        <taxon>Mollusca</taxon>
        <taxon>Bivalvia</taxon>
        <taxon>Autobranchia</taxon>
        <taxon>Pteriomorphia</taxon>
        <taxon>Mytilida</taxon>
        <taxon>Mytiloidea</taxon>
        <taxon>Mytilidae</taxon>
        <taxon>Mytilinae</taxon>
        <taxon>Mytilus</taxon>
    </lineage>
</organism>
<name>A0A8S3URP7_MYTED</name>
<protein>
    <submittedName>
        <fullName evidence="9">Beta-1,3-glucan-binding protein</fullName>
    </submittedName>
</protein>
<feature type="signal peptide" evidence="6">
    <location>
        <begin position="1"/>
        <end position="15"/>
    </location>
</feature>
<feature type="chain" id="PRO_5035721458" evidence="6">
    <location>
        <begin position="16"/>
        <end position="511"/>
    </location>
</feature>
<dbReference type="EMBL" id="CAJPWZ010002719">
    <property type="protein sequence ID" value="CAG2243924.1"/>
    <property type="molecule type" value="Genomic_DNA"/>
</dbReference>
<comment type="caution">
    <text evidence="9">The sequence shown here is derived from an EMBL/GenBank/DDBJ whole genome shotgun (WGS) entry which is preliminary data.</text>
</comment>
<dbReference type="GO" id="GO:0004553">
    <property type="term" value="F:hydrolase activity, hydrolyzing O-glycosyl compounds"/>
    <property type="evidence" value="ECO:0007669"/>
    <property type="project" value="InterPro"/>
</dbReference>
<evidence type="ECO:0000256" key="5">
    <source>
        <dbReference type="SAM" id="MobiDB-lite"/>
    </source>
</evidence>
<evidence type="ECO:0000256" key="2">
    <source>
        <dbReference type="ARBA" id="ARBA00008781"/>
    </source>
</evidence>
<dbReference type="PANTHER" id="PTHR10963:SF55">
    <property type="entry name" value="GLYCOSIDE HYDROLASE FAMILY 16 PROTEIN"/>
    <property type="match status" value="1"/>
</dbReference>
<comment type="similarity">
    <text evidence="2">Belongs to the insect beta-1,3-glucan binding protein family.</text>
</comment>
<accession>A0A8S3URP7</accession>
<comment type="similarity">
    <text evidence="1">Belongs to the glycosyl hydrolase 16 family.</text>
</comment>
<dbReference type="PROSITE" id="PS51762">
    <property type="entry name" value="GH16_2"/>
    <property type="match status" value="1"/>
</dbReference>
<feature type="domain" description="CBM39" evidence="8">
    <location>
        <begin position="14"/>
        <end position="112"/>
    </location>
</feature>
<dbReference type="GO" id="GO:0030246">
    <property type="term" value="F:carbohydrate binding"/>
    <property type="evidence" value="ECO:0007669"/>
    <property type="project" value="InterPro"/>
</dbReference>
<dbReference type="Pfam" id="PF15886">
    <property type="entry name" value="CBM39"/>
    <property type="match status" value="1"/>
</dbReference>
<dbReference type="InterPro" id="IPR043030">
    <property type="entry name" value="BGBP_N_sf"/>
</dbReference>
<dbReference type="GO" id="GO:0005975">
    <property type="term" value="P:carbohydrate metabolic process"/>
    <property type="evidence" value="ECO:0007669"/>
    <property type="project" value="InterPro"/>
</dbReference>
<dbReference type="OrthoDB" id="4781at2759"/>
<dbReference type="InterPro" id="IPR013320">
    <property type="entry name" value="ConA-like_dom_sf"/>
</dbReference>
<dbReference type="Gene3D" id="2.60.40.2140">
    <property type="entry name" value="Beta-1,3-glucan-recognition protein, N-terminal domain"/>
    <property type="match status" value="1"/>
</dbReference>
<dbReference type="Gene3D" id="2.60.120.200">
    <property type="match status" value="1"/>
</dbReference>
<dbReference type="SUPFAM" id="SSF49899">
    <property type="entry name" value="Concanavalin A-like lectins/glucanases"/>
    <property type="match status" value="1"/>
</dbReference>
<feature type="region of interest" description="Disordered" evidence="5">
    <location>
        <begin position="111"/>
        <end position="146"/>
    </location>
</feature>
<evidence type="ECO:0000256" key="6">
    <source>
        <dbReference type="SAM" id="SignalP"/>
    </source>
</evidence>
<evidence type="ECO:0000256" key="4">
    <source>
        <dbReference type="ARBA" id="ARBA00022859"/>
    </source>
</evidence>
<dbReference type="GO" id="GO:0045087">
    <property type="term" value="P:innate immune response"/>
    <property type="evidence" value="ECO:0007669"/>
    <property type="project" value="UniProtKB-KW"/>
</dbReference>
<dbReference type="Pfam" id="PF00722">
    <property type="entry name" value="Glyco_hydro_16"/>
    <property type="match status" value="1"/>
</dbReference>
<evidence type="ECO:0000259" key="7">
    <source>
        <dbReference type="PROSITE" id="PS51762"/>
    </source>
</evidence>
<keyword evidence="4" id="KW-0391">Immunity</keyword>
<dbReference type="InterPro" id="IPR000757">
    <property type="entry name" value="Beta-glucanase-like"/>
</dbReference>
<evidence type="ECO:0000313" key="9">
    <source>
        <dbReference type="EMBL" id="CAG2243924.1"/>
    </source>
</evidence>
<dbReference type="InterPro" id="IPR031756">
    <property type="entry name" value="BGBP_N"/>
</dbReference>
<dbReference type="Proteomes" id="UP000683360">
    <property type="component" value="Unassembled WGS sequence"/>
</dbReference>
<keyword evidence="6" id="KW-0732">Signal</keyword>
<evidence type="ECO:0000256" key="1">
    <source>
        <dbReference type="ARBA" id="ARBA00006865"/>
    </source>
</evidence>
<dbReference type="InterPro" id="IPR050546">
    <property type="entry name" value="Glycosyl_Hydrlase_16"/>
</dbReference>
<gene>
    <name evidence="9" type="ORF">MEDL_56010</name>
</gene>
<proteinExistence type="inferred from homology"/>
<keyword evidence="3" id="KW-0399">Innate immunity</keyword>
<evidence type="ECO:0000313" key="10">
    <source>
        <dbReference type="Proteomes" id="UP000683360"/>
    </source>
</evidence>
<evidence type="ECO:0000256" key="3">
    <source>
        <dbReference type="ARBA" id="ARBA00022588"/>
    </source>
</evidence>
<dbReference type="PROSITE" id="PS51969">
    <property type="entry name" value="CBM39"/>
    <property type="match status" value="1"/>
</dbReference>
<sequence>MWKLLLLCMLGVSNALGPAQFTLSPSGQMKVKIPADGFSKVAIHYNVNQELPGVTGSRFGQDLVTANGGFFEWQSTTQAKEGDTIHYWLWGEKNGQGETQTDLTGVIVSDHTTTQQPTPKPTSPQPIVTNKPVGTASPTQSGSGAVTAGLSTARHLGLTSGSMTKEVRTEVLGVQAEVDLVSWLVDQAIMVLVNNWEFQYYTNNRSNSYVKDGTLFIKPTLTSDHYGEKFLTSGSLALWGGSNADMCTSNMFWGCQRDGSADHPINPIQSARLRSTRGFTMKYGKVEVEAKIPTGDWIWPAIWMLPVWNAYGQWPASGEIDIMESRGNINYHDDKGVSQGHDSVGSTLHFGPGFPFDPYEKAHAEKHLTTGTFSDSFHKFAVEWDESMIRFTIDGEELLKTVPPQGGFWELGEFDKNQPGMTNPWRGASKMAPFDQEFYLIMNVAVGGIGFFPDTWSNTPSAKPWSDKSEFTARDFYRAKNQWYPTWNADNNDGEDAALKVNYVKVWKMKP</sequence>
<dbReference type="PANTHER" id="PTHR10963">
    <property type="entry name" value="GLYCOSYL HYDROLASE-RELATED"/>
    <property type="match status" value="1"/>
</dbReference>
<keyword evidence="10" id="KW-1185">Reference proteome</keyword>
<dbReference type="CDD" id="cd08024">
    <property type="entry name" value="GH16_CCF"/>
    <property type="match status" value="1"/>
</dbReference>